<comment type="caution">
    <text evidence="2">The sequence shown here is derived from an EMBL/GenBank/DDBJ whole genome shotgun (WGS) entry which is preliminary data.</text>
</comment>
<protein>
    <recommendedName>
        <fullName evidence="1">N-acetyltransferase domain-containing protein</fullName>
    </recommendedName>
</protein>
<dbReference type="Gene3D" id="3.40.630.30">
    <property type="match status" value="1"/>
</dbReference>
<reference evidence="2" key="1">
    <citation type="journal article" date="2015" name="Nature">
        <title>Complex archaea that bridge the gap between prokaryotes and eukaryotes.</title>
        <authorList>
            <person name="Spang A."/>
            <person name="Saw J.H."/>
            <person name="Jorgensen S.L."/>
            <person name="Zaremba-Niedzwiedzka K."/>
            <person name="Martijn J."/>
            <person name="Lind A.E."/>
            <person name="van Eijk R."/>
            <person name="Schleper C."/>
            <person name="Guy L."/>
            <person name="Ettema T.J."/>
        </authorList>
    </citation>
    <scope>NUCLEOTIDE SEQUENCE</scope>
</reference>
<name>A0A0F8Y9P9_9ZZZZ</name>
<dbReference type="AlphaFoldDB" id="A0A0F8Y9P9"/>
<evidence type="ECO:0000259" key="1">
    <source>
        <dbReference type="PROSITE" id="PS51186"/>
    </source>
</evidence>
<proteinExistence type="predicted"/>
<dbReference type="InterPro" id="IPR000182">
    <property type="entry name" value="GNAT_dom"/>
</dbReference>
<dbReference type="CDD" id="cd04301">
    <property type="entry name" value="NAT_SF"/>
    <property type="match status" value="1"/>
</dbReference>
<dbReference type="EMBL" id="LAZR01054630">
    <property type="protein sequence ID" value="KKK78142.1"/>
    <property type="molecule type" value="Genomic_DNA"/>
</dbReference>
<accession>A0A0F8Y9P9</accession>
<dbReference type="Pfam" id="PF00583">
    <property type="entry name" value="Acetyltransf_1"/>
    <property type="match status" value="1"/>
</dbReference>
<dbReference type="GO" id="GO:0016747">
    <property type="term" value="F:acyltransferase activity, transferring groups other than amino-acyl groups"/>
    <property type="evidence" value="ECO:0007669"/>
    <property type="project" value="InterPro"/>
</dbReference>
<dbReference type="InterPro" id="IPR016181">
    <property type="entry name" value="Acyl_CoA_acyltransferase"/>
</dbReference>
<organism evidence="2">
    <name type="scientific">marine sediment metagenome</name>
    <dbReference type="NCBI Taxonomy" id="412755"/>
    <lineage>
        <taxon>unclassified sequences</taxon>
        <taxon>metagenomes</taxon>
        <taxon>ecological metagenomes</taxon>
    </lineage>
</organism>
<feature type="non-terminal residue" evidence="2">
    <location>
        <position position="1"/>
    </location>
</feature>
<sequence>QETCVKITLDSDHGIYVDVTDRCVVEKWTNETDFDNVLPIVAEAGGEIVADGTLHKRNNGPSRHIGRIRVVVRDHFLGRGLGTVIANELTVIAKARKLSCLYVTVAEKSEAAAIEVVQNQGFVRTAVLPGFLMDRNGNVENAVVLVKNI</sequence>
<gene>
    <name evidence="2" type="ORF">LCGC14_2846510</name>
</gene>
<dbReference type="PROSITE" id="PS51186">
    <property type="entry name" value="GNAT"/>
    <property type="match status" value="1"/>
</dbReference>
<evidence type="ECO:0000313" key="2">
    <source>
        <dbReference type="EMBL" id="KKK78142.1"/>
    </source>
</evidence>
<dbReference type="SUPFAM" id="SSF55729">
    <property type="entry name" value="Acyl-CoA N-acyltransferases (Nat)"/>
    <property type="match status" value="1"/>
</dbReference>
<feature type="domain" description="N-acetyltransferase" evidence="1">
    <location>
        <begin position="1"/>
        <end position="149"/>
    </location>
</feature>